<evidence type="ECO:0000256" key="1">
    <source>
        <dbReference type="ARBA" id="ARBA00004533"/>
    </source>
</evidence>
<dbReference type="PANTHER" id="PTHR38831:SF2">
    <property type="entry name" value="TYPE II SECRETION SYSTEM PROTEIN K"/>
    <property type="match status" value="1"/>
</dbReference>
<dbReference type="Pfam" id="PF21687">
    <property type="entry name" value="T2SSK_1st"/>
    <property type="match status" value="1"/>
</dbReference>
<dbReference type="GO" id="GO:0009306">
    <property type="term" value="P:protein secretion"/>
    <property type="evidence" value="ECO:0007669"/>
    <property type="project" value="InterPro"/>
</dbReference>
<comment type="similarity">
    <text evidence="2">Belongs to the GSP K family.</text>
</comment>
<dbReference type="AlphaFoldDB" id="A0A1I4LUJ6"/>
<comment type="subcellular location">
    <subcellularLocation>
        <location evidence="1">Cell inner membrane</location>
    </subcellularLocation>
</comment>
<evidence type="ECO:0000256" key="6">
    <source>
        <dbReference type="ARBA" id="ARBA00022692"/>
    </source>
</evidence>
<keyword evidence="5" id="KW-0997">Cell inner membrane</keyword>
<gene>
    <name evidence="11" type="ORF">SAMN04488125_13211</name>
</gene>
<dbReference type="Gene3D" id="1.10.40.60">
    <property type="entry name" value="EpsJ-like"/>
    <property type="match status" value="1"/>
</dbReference>
<dbReference type="PANTHER" id="PTHR38831">
    <property type="entry name" value="TYPE II SECRETION SYSTEM PROTEIN K"/>
    <property type="match status" value="1"/>
</dbReference>
<evidence type="ECO:0000256" key="4">
    <source>
        <dbReference type="ARBA" id="ARBA00022475"/>
    </source>
</evidence>
<dbReference type="InterPro" id="IPR038072">
    <property type="entry name" value="GspK_central_sf"/>
</dbReference>
<evidence type="ECO:0000313" key="11">
    <source>
        <dbReference type="EMBL" id="SFL94561.1"/>
    </source>
</evidence>
<dbReference type="GO" id="GO:0005886">
    <property type="term" value="C:plasma membrane"/>
    <property type="evidence" value="ECO:0007669"/>
    <property type="project" value="UniProtKB-SubCell"/>
</dbReference>
<evidence type="ECO:0000256" key="7">
    <source>
        <dbReference type="ARBA" id="ARBA00022927"/>
    </source>
</evidence>
<proteinExistence type="inferred from homology"/>
<evidence type="ECO:0000256" key="5">
    <source>
        <dbReference type="ARBA" id="ARBA00022519"/>
    </source>
</evidence>
<keyword evidence="9" id="KW-0472">Membrane</keyword>
<evidence type="ECO:0000256" key="3">
    <source>
        <dbReference type="ARBA" id="ARBA00022448"/>
    </source>
</evidence>
<keyword evidence="8" id="KW-1133">Transmembrane helix</keyword>
<protein>
    <submittedName>
        <fullName evidence="11">General secretion pathway protein K</fullName>
    </submittedName>
</protein>
<dbReference type="STRING" id="414703.SAMN04488125_13211"/>
<dbReference type="Proteomes" id="UP000198804">
    <property type="component" value="Unassembled WGS sequence"/>
</dbReference>
<evidence type="ECO:0000256" key="8">
    <source>
        <dbReference type="ARBA" id="ARBA00022989"/>
    </source>
</evidence>
<sequence>MRRAPAREAGFVLPSVVAILIVVAAAAALATQQMQTHTRTTASRFDGLRLQGLVDGVARFVAVSLINERVRRMPGLGLPENGSTVACPLPGLGLIRVSVQDQGGLIDLNASPRPLLEDAFRALGLADRDASAIAAEIVDDRDADDTPEPAGGAEAPQYKARGLAYGPRNAPYDSIDELDRLPSMTRAIGAILRPAVTVWNNGGGLDPTLNPILTARGGAVSEGLRRHAKASLRQFYEIRVVVETPSGARSGRAAALSVDGRSTGLGLLTWRSSTHVAAPGAAHPACETLTLLAKG</sequence>
<evidence type="ECO:0000313" key="12">
    <source>
        <dbReference type="Proteomes" id="UP000198804"/>
    </source>
</evidence>
<dbReference type="EMBL" id="FOSV01000032">
    <property type="protein sequence ID" value="SFL94561.1"/>
    <property type="molecule type" value="Genomic_DNA"/>
</dbReference>
<dbReference type="InterPro" id="IPR049031">
    <property type="entry name" value="T2SSK_SAM-like_1st"/>
</dbReference>
<keyword evidence="7" id="KW-0653">Protein transport</keyword>
<name>A0A1I4LUJ6_9HYPH</name>
<keyword evidence="12" id="KW-1185">Reference proteome</keyword>
<keyword evidence="3" id="KW-0813">Transport</keyword>
<evidence type="ECO:0000256" key="9">
    <source>
        <dbReference type="ARBA" id="ARBA00023136"/>
    </source>
</evidence>
<evidence type="ECO:0000256" key="2">
    <source>
        <dbReference type="ARBA" id="ARBA00007246"/>
    </source>
</evidence>
<keyword evidence="6" id="KW-0812">Transmembrane</keyword>
<evidence type="ECO:0000259" key="10">
    <source>
        <dbReference type="Pfam" id="PF21687"/>
    </source>
</evidence>
<accession>A0A1I4LUJ6</accession>
<reference evidence="12" key="1">
    <citation type="submission" date="2016-10" db="EMBL/GenBank/DDBJ databases">
        <authorList>
            <person name="Varghese N."/>
            <person name="Submissions S."/>
        </authorList>
    </citation>
    <scope>NUCLEOTIDE SEQUENCE [LARGE SCALE GENOMIC DNA]</scope>
    <source>
        <strain evidence="12">CGMCC 1.6474</strain>
    </source>
</reference>
<feature type="domain" description="T2SS protein K first SAM-like" evidence="10">
    <location>
        <begin position="115"/>
        <end position="200"/>
    </location>
</feature>
<organism evidence="11 12">
    <name type="scientific">Methylorubrum salsuginis</name>
    <dbReference type="NCBI Taxonomy" id="414703"/>
    <lineage>
        <taxon>Bacteria</taxon>
        <taxon>Pseudomonadati</taxon>
        <taxon>Pseudomonadota</taxon>
        <taxon>Alphaproteobacteria</taxon>
        <taxon>Hyphomicrobiales</taxon>
        <taxon>Methylobacteriaceae</taxon>
        <taxon>Methylorubrum</taxon>
    </lineage>
</organism>
<keyword evidence="4" id="KW-1003">Cell membrane</keyword>
<dbReference type="SUPFAM" id="SSF158544">
    <property type="entry name" value="GspK insert domain-like"/>
    <property type="match status" value="1"/>
</dbReference>
<dbReference type="InterPro" id="IPR005628">
    <property type="entry name" value="GspK"/>
</dbReference>
<dbReference type="RefSeq" id="WP_244535599.1">
    <property type="nucleotide sequence ID" value="NZ_FOSV01000032.1"/>
</dbReference>